<proteinExistence type="predicted"/>
<keyword evidence="9" id="KW-1185">Reference proteome</keyword>
<keyword evidence="2" id="KW-0862">Zinc</keyword>
<comment type="caution">
    <text evidence="8">The sequence shown here is derived from an EMBL/GenBank/DDBJ whole genome shotgun (WGS) entry which is preliminary data.</text>
</comment>
<dbReference type="Proteomes" id="UP001397290">
    <property type="component" value="Unassembled WGS sequence"/>
</dbReference>
<evidence type="ECO:0000256" key="3">
    <source>
        <dbReference type="ARBA" id="ARBA00023015"/>
    </source>
</evidence>
<dbReference type="CDD" id="cd12148">
    <property type="entry name" value="fungal_TF_MHR"/>
    <property type="match status" value="1"/>
</dbReference>
<dbReference type="InterPro" id="IPR051430">
    <property type="entry name" value="Fungal_TF_Env_Response"/>
</dbReference>
<dbReference type="AlphaFoldDB" id="A0AAW0RWK8"/>
<organism evidence="8 9">
    <name type="scientific">Beauveria asiatica</name>
    <dbReference type="NCBI Taxonomy" id="1069075"/>
    <lineage>
        <taxon>Eukaryota</taxon>
        <taxon>Fungi</taxon>
        <taxon>Dikarya</taxon>
        <taxon>Ascomycota</taxon>
        <taxon>Pezizomycotina</taxon>
        <taxon>Sordariomycetes</taxon>
        <taxon>Hypocreomycetidae</taxon>
        <taxon>Hypocreales</taxon>
        <taxon>Cordycipitaceae</taxon>
        <taxon>Beauveria</taxon>
    </lineage>
</organism>
<keyword evidence="3" id="KW-0805">Transcription regulation</keyword>
<dbReference type="GO" id="GO:0006351">
    <property type="term" value="P:DNA-templated transcription"/>
    <property type="evidence" value="ECO:0007669"/>
    <property type="project" value="InterPro"/>
</dbReference>
<evidence type="ECO:0000256" key="1">
    <source>
        <dbReference type="ARBA" id="ARBA00022723"/>
    </source>
</evidence>
<sequence>MPVLNDPIADILATIPTRAECDALVDIYMSTYERIYRVLHIPTFYQQYDSFWKDRAASSSSFRMKLVLILALGSTLGEDINECALADRQTRTWTYAAQWWLTGPTGKSTFNLDGMQIACLLQLVRQMTAVGRAWVSSGSLLQMAFSMGLHRDPSHFSSMAPLQDQMQRQLWATVRELHLLSAMDSPMQAYIDMNSCDTQPPENINDEDITAELGALPVGKPCGEITDTSLQRILCESFSKRLQAAQSLHSGTSLAYADTIKLGKCDQGSLLNNFHRSFLDIYFRLHVLRLHRQFLLQRPDEASCFLSRKACFDAAMVIASYASHTSSADIHLRRLSQLFLNTTGTMRAPLSLEIITMLGLELRMQLEEDDSHGSGPSGQFAKAAREPIFEMLARIRGEFLRRIEMGSPRCKAFGLTSFIIVQLRAMERQERPPRGRLATP</sequence>
<evidence type="ECO:0000259" key="7">
    <source>
        <dbReference type="SMART" id="SM00906"/>
    </source>
</evidence>
<accession>A0AAW0RWK8</accession>
<evidence type="ECO:0000313" key="8">
    <source>
        <dbReference type="EMBL" id="KAK8146654.1"/>
    </source>
</evidence>
<dbReference type="GO" id="GO:0000978">
    <property type="term" value="F:RNA polymerase II cis-regulatory region sequence-specific DNA binding"/>
    <property type="evidence" value="ECO:0007669"/>
    <property type="project" value="TreeGrafter"/>
</dbReference>
<dbReference type="GO" id="GO:0001228">
    <property type="term" value="F:DNA-binding transcription activator activity, RNA polymerase II-specific"/>
    <property type="evidence" value="ECO:0007669"/>
    <property type="project" value="TreeGrafter"/>
</dbReference>
<dbReference type="PANTHER" id="PTHR31944">
    <property type="entry name" value="HEME-RESPONSIVE ZINC FINGER TRANSCRIPTION FACTOR HAP1"/>
    <property type="match status" value="1"/>
</dbReference>
<dbReference type="InterPro" id="IPR007219">
    <property type="entry name" value="XnlR_reg_dom"/>
</dbReference>
<feature type="domain" description="Xylanolytic transcriptional activator regulatory" evidence="7">
    <location>
        <begin position="133"/>
        <end position="207"/>
    </location>
</feature>
<evidence type="ECO:0000256" key="5">
    <source>
        <dbReference type="ARBA" id="ARBA00023163"/>
    </source>
</evidence>
<protein>
    <recommendedName>
        <fullName evidence="7">Xylanolytic transcriptional activator regulatory domain-containing protein</fullName>
    </recommendedName>
</protein>
<keyword evidence="6" id="KW-0539">Nucleus</keyword>
<evidence type="ECO:0000256" key="6">
    <source>
        <dbReference type="ARBA" id="ARBA00023242"/>
    </source>
</evidence>
<evidence type="ECO:0000313" key="9">
    <source>
        <dbReference type="Proteomes" id="UP001397290"/>
    </source>
</evidence>
<dbReference type="EMBL" id="JAAHCF010000197">
    <property type="protein sequence ID" value="KAK8146654.1"/>
    <property type="molecule type" value="Genomic_DNA"/>
</dbReference>
<dbReference type="SMART" id="SM00906">
    <property type="entry name" value="Fungal_trans"/>
    <property type="match status" value="1"/>
</dbReference>
<keyword evidence="5" id="KW-0804">Transcription</keyword>
<evidence type="ECO:0000256" key="4">
    <source>
        <dbReference type="ARBA" id="ARBA00023125"/>
    </source>
</evidence>
<keyword evidence="1" id="KW-0479">Metal-binding</keyword>
<evidence type="ECO:0000256" key="2">
    <source>
        <dbReference type="ARBA" id="ARBA00022833"/>
    </source>
</evidence>
<dbReference type="GO" id="GO:0005634">
    <property type="term" value="C:nucleus"/>
    <property type="evidence" value="ECO:0007669"/>
    <property type="project" value="TreeGrafter"/>
</dbReference>
<name>A0AAW0RWK8_9HYPO</name>
<dbReference type="GO" id="GO:0008270">
    <property type="term" value="F:zinc ion binding"/>
    <property type="evidence" value="ECO:0007669"/>
    <property type="project" value="InterPro"/>
</dbReference>
<gene>
    <name evidence="8" type="ORF">G3M48_002763</name>
</gene>
<dbReference type="Pfam" id="PF04082">
    <property type="entry name" value="Fungal_trans"/>
    <property type="match status" value="1"/>
</dbReference>
<keyword evidence="4" id="KW-0238">DNA-binding</keyword>
<dbReference type="PANTHER" id="PTHR31944:SF129">
    <property type="entry name" value="ASPYRIDONES CLUSTER REGULATOR APDR-RELATED"/>
    <property type="match status" value="1"/>
</dbReference>
<reference evidence="8 9" key="1">
    <citation type="submission" date="2020-02" db="EMBL/GenBank/DDBJ databases">
        <title>Comparative genomics of the hypocrealean fungal genus Beauvera.</title>
        <authorList>
            <person name="Showalter D.N."/>
            <person name="Bushley K.E."/>
            <person name="Rehner S.A."/>
        </authorList>
    </citation>
    <scope>NUCLEOTIDE SEQUENCE [LARGE SCALE GENOMIC DNA]</scope>
    <source>
        <strain evidence="8 9">ARSEF4384</strain>
    </source>
</reference>